<keyword evidence="9 13" id="KW-0418">Kinase</keyword>
<dbReference type="Proteomes" id="UP001479520">
    <property type="component" value="Chromosome"/>
</dbReference>
<feature type="transmembrane region" description="Helical" evidence="14">
    <location>
        <begin position="20"/>
        <end position="39"/>
    </location>
</feature>
<dbReference type="Pfam" id="PF02606">
    <property type="entry name" value="LpxK"/>
    <property type="match status" value="1"/>
</dbReference>
<keyword evidence="14" id="KW-0472">Membrane</keyword>
<feature type="binding site" evidence="13">
    <location>
        <begin position="60"/>
        <end position="67"/>
    </location>
    <ligand>
        <name>ATP</name>
        <dbReference type="ChEBI" id="CHEBI:30616"/>
    </ligand>
</feature>
<dbReference type="PANTHER" id="PTHR42724:SF1">
    <property type="entry name" value="TETRAACYLDISACCHARIDE 4'-KINASE, MITOCHONDRIAL-RELATED"/>
    <property type="match status" value="1"/>
</dbReference>
<organism evidence="15 16">
    <name type="scientific">Azonexus hydrophilus</name>
    <dbReference type="NCBI Taxonomy" id="418702"/>
    <lineage>
        <taxon>Bacteria</taxon>
        <taxon>Pseudomonadati</taxon>
        <taxon>Pseudomonadota</taxon>
        <taxon>Betaproteobacteria</taxon>
        <taxon>Rhodocyclales</taxon>
        <taxon>Azonexaceae</taxon>
        <taxon>Azonexus</taxon>
    </lineage>
</organism>
<protein>
    <recommendedName>
        <fullName evidence="4 13">Tetraacyldisaccharide 4'-kinase</fullName>
        <ecNumber evidence="3 13">2.7.1.130</ecNumber>
    </recommendedName>
    <alternativeName>
        <fullName evidence="12 13">Lipid A 4'-kinase</fullName>
    </alternativeName>
</protein>
<evidence type="ECO:0000256" key="12">
    <source>
        <dbReference type="ARBA" id="ARBA00029757"/>
    </source>
</evidence>
<keyword evidence="5 13" id="KW-0444">Lipid biosynthesis</keyword>
<gene>
    <name evidence="13 15" type="primary">lpxK</name>
    <name evidence="15" type="ORF">AADV58_06850</name>
</gene>
<evidence type="ECO:0000256" key="8">
    <source>
        <dbReference type="ARBA" id="ARBA00022741"/>
    </source>
</evidence>
<evidence type="ECO:0000256" key="1">
    <source>
        <dbReference type="ARBA" id="ARBA00002274"/>
    </source>
</evidence>
<keyword evidence="7 13" id="KW-0808">Transferase</keyword>
<evidence type="ECO:0000313" key="15">
    <source>
        <dbReference type="EMBL" id="WZJ22854.1"/>
    </source>
</evidence>
<sequence>MLARWLQRQWFQRRLTPALWLLLPLLLPVNLLFVAVAAWRRRHTRPLRLPVPVVVVGNLIVGGAGKTPLTLWLAGELRARGWCPGIVSRGYGAAGGAARPVMPHSPAQEAGDEPVLLARRSGVPVWVGRDRAAAGKALLAAHPEVDVVLCDDGLQHYRLVRDVELAVFDRRGAGNGWRLPLGPLREPLRRLASVDAVIGNDFAAQCLAGRTPAFAMRLQPGEFWRLDEPAQRCPAAALRGRKLHALAGIGDPQRFFATLQGLGLEFVAHPFADHHAYVAADLRFGDDTVLLMTEKDAVKCAGLTTGEAWVLPVEADVSSALTDLIVEKLRGRPIA</sequence>
<proteinExistence type="inferred from homology"/>
<dbReference type="RefSeq" id="WP_341744395.1">
    <property type="nucleotide sequence ID" value="NZ_CP151406.1"/>
</dbReference>
<keyword evidence="11 13" id="KW-0443">Lipid metabolism</keyword>
<dbReference type="EC" id="2.7.1.130" evidence="3 13"/>
<dbReference type="HAMAP" id="MF_00409">
    <property type="entry name" value="LpxK"/>
    <property type="match status" value="1"/>
</dbReference>
<keyword evidence="16" id="KW-1185">Reference proteome</keyword>
<dbReference type="GO" id="GO:0009029">
    <property type="term" value="F:lipid-A 4'-kinase activity"/>
    <property type="evidence" value="ECO:0007669"/>
    <property type="project" value="UniProtKB-EC"/>
</dbReference>
<keyword evidence="14" id="KW-0812">Transmembrane</keyword>
<comment type="pathway">
    <text evidence="2 13">Glycolipid biosynthesis; lipid IV(A) biosynthesis; lipid IV(A) from (3R)-3-hydroxytetradecanoyl-[acyl-carrier-protein] and UDP-N-acetyl-alpha-D-glucosamine: step 6/6.</text>
</comment>
<keyword evidence="6 13" id="KW-0441">Lipid A biosynthesis</keyword>
<reference evidence="15 16" key="1">
    <citation type="submission" date="2024-04" db="EMBL/GenBank/DDBJ databases">
        <title>Dissimilatory iodate-reducing microorganisms contribute to the enrichment of iodine in groundwater.</title>
        <authorList>
            <person name="Jiang Z."/>
        </authorList>
    </citation>
    <scope>NUCLEOTIDE SEQUENCE [LARGE SCALE GENOMIC DNA]</scope>
    <source>
        <strain evidence="15 16">NCP973</strain>
    </source>
</reference>
<evidence type="ECO:0000256" key="4">
    <source>
        <dbReference type="ARBA" id="ARBA00016436"/>
    </source>
</evidence>
<dbReference type="NCBIfam" id="TIGR00682">
    <property type="entry name" value="lpxK"/>
    <property type="match status" value="1"/>
</dbReference>
<evidence type="ECO:0000256" key="13">
    <source>
        <dbReference type="HAMAP-Rule" id="MF_00409"/>
    </source>
</evidence>
<evidence type="ECO:0000256" key="11">
    <source>
        <dbReference type="ARBA" id="ARBA00023098"/>
    </source>
</evidence>
<evidence type="ECO:0000256" key="10">
    <source>
        <dbReference type="ARBA" id="ARBA00022840"/>
    </source>
</evidence>
<keyword evidence="14" id="KW-1133">Transmembrane helix</keyword>
<evidence type="ECO:0000256" key="5">
    <source>
        <dbReference type="ARBA" id="ARBA00022516"/>
    </source>
</evidence>
<evidence type="ECO:0000256" key="9">
    <source>
        <dbReference type="ARBA" id="ARBA00022777"/>
    </source>
</evidence>
<evidence type="ECO:0000256" key="3">
    <source>
        <dbReference type="ARBA" id="ARBA00012071"/>
    </source>
</evidence>
<accession>A0ABZ2XLZ6</accession>
<dbReference type="SUPFAM" id="SSF52540">
    <property type="entry name" value="P-loop containing nucleoside triphosphate hydrolases"/>
    <property type="match status" value="1"/>
</dbReference>
<evidence type="ECO:0000256" key="14">
    <source>
        <dbReference type="SAM" id="Phobius"/>
    </source>
</evidence>
<comment type="function">
    <text evidence="1 13">Transfers the gamma-phosphate of ATP to the 4'-position of a tetraacyldisaccharide 1-phosphate intermediate (termed DS-1-P) to form tetraacyldisaccharide 1,4'-bis-phosphate (lipid IVA).</text>
</comment>
<keyword evidence="10 13" id="KW-0067">ATP-binding</keyword>
<evidence type="ECO:0000256" key="6">
    <source>
        <dbReference type="ARBA" id="ARBA00022556"/>
    </source>
</evidence>
<dbReference type="EMBL" id="CP151406">
    <property type="protein sequence ID" value="WZJ22854.1"/>
    <property type="molecule type" value="Genomic_DNA"/>
</dbReference>
<dbReference type="InterPro" id="IPR027417">
    <property type="entry name" value="P-loop_NTPase"/>
</dbReference>
<evidence type="ECO:0000256" key="7">
    <source>
        <dbReference type="ARBA" id="ARBA00022679"/>
    </source>
</evidence>
<name>A0ABZ2XLZ6_9RHOO</name>
<comment type="catalytic activity">
    <reaction evidence="13">
        <text>a lipid A disaccharide + ATP = a lipid IVA + ADP + H(+)</text>
        <dbReference type="Rhea" id="RHEA:67840"/>
        <dbReference type="ChEBI" id="CHEBI:15378"/>
        <dbReference type="ChEBI" id="CHEBI:30616"/>
        <dbReference type="ChEBI" id="CHEBI:176343"/>
        <dbReference type="ChEBI" id="CHEBI:176425"/>
        <dbReference type="ChEBI" id="CHEBI:456216"/>
        <dbReference type="EC" id="2.7.1.130"/>
    </reaction>
</comment>
<comment type="similarity">
    <text evidence="13">Belongs to the LpxK family.</text>
</comment>
<dbReference type="PANTHER" id="PTHR42724">
    <property type="entry name" value="TETRAACYLDISACCHARIDE 4'-KINASE"/>
    <property type="match status" value="1"/>
</dbReference>
<evidence type="ECO:0000313" key="16">
    <source>
        <dbReference type="Proteomes" id="UP001479520"/>
    </source>
</evidence>
<dbReference type="InterPro" id="IPR003758">
    <property type="entry name" value="LpxK"/>
</dbReference>
<evidence type="ECO:0000256" key="2">
    <source>
        <dbReference type="ARBA" id="ARBA00004870"/>
    </source>
</evidence>
<keyword evidence="8 13" id="KW-0547">Nucleotide-binding</keyword>